<name>M6VAM1_9LEPT</name>
<evidence type="ECO:0000313" key="1">
    <source>
        <dbReference type="EMBL" id="EMO53930.1"/>
    </source>
</evidence>
<gene>
    <name evidence="1" type="ORF">LEP1GSC172_3284</name>
</gene>
<dbReference type="Proteomes" id="UP000012112">
    <property type="component" value="Unassembled WGS sequence"/>
</dbReference>
<reference evidence="1 2" key="1">
    <citation type="submission" date="2013-01" db="EMBL/GenBank/DDBJ databases">
        <authorList>
            <person name="Harkins D.M."/>
            <person name="Durkin A.S."/>
            <person name="Brinkac L.M."/>
            <person name="Haft D.H."/>
            <person name="Selengut J.D."/>
            <person name="Sanka R."/>
            <person name="DePew J."/>
            <person name="Purushe J."/>
            <person name="Matthias M.A."/>
            <person name="Vinetz J.M."/>
            <person name="Sutton G.G."/>
            <person name="Nierman W.C."/>
            <person name="Fouts D.E."/>
        </authorList>
    </citation>
    <scope>NUCLEOTIDE SEQUENCE [LARGE SCALE GENOMIC DNA]</scope>
    <source>
        <strain evidence="1 2">HAI1536</strain>
    </source>
</reference>
<organism evidence="1 2">
    <name type="scientific">Leptospira noguchii</name>
    <dbReference type="NCBI Taxonomy" id="28182"/>
    <lineage>
        <taxon>Bacteria</taxon>
        <taxon>Pseudomonadati</taxon>
        <taxon>Spirochaetota</taxon>
        <taxon>Spirochaetia</taxon>
        <taxon>Leptospirales</taxon>
        <taxon>Leptospiraceae</taxon>
        <taxon>Leptospira</taxon>
    </lineage>
</organism>
<proteinExistence type="predicted"/>
<comment type="caution">
    <text evidence="1">The sequence shown here is derived from an EMBL/GenBank/DDBJ whole genome shotgun (WGS) entry which is preliminary data.</text>
</comment>
<sequence>MLEYGYSPFWVIFGDGEKFIPSEILSTLTEKQIESVFNFERDRVFHRQLKESGFRPMVEQLLELDDKDRKIFRTIFDRFFPKKHQ</sequence>
<dbReference type="EMBL" id="AKWD02000033">
    <property type="protein sequence ID" value="EMO53930.1"/>
    <property type="molecule type" value="Genomic_DNA"/>
</dbReference>
<evidence type="ECO:0000313" key="2">
    <source>
        <dbReference type="Proteomes" id="UP000012112"/>
    </source>
</evidence>
<accession>M6VAM1</accession>
<protein>
    <submittedName>
        <fullName evidence="1">Uncharacterized protein</fullName>
    </submittedName>
</protein>
<dbReference type="AlphaFoldDB" id="M6VAM1"/>